<dbReference type="Proteomes" id="UP000177996">
    <property type="component" value="Unassembled WGS sequence"/>
</dbReference>
<dbReference type="STRING" id="1798661.A3D65_02130"/>
<dbReference type="EMBL" id="MHLL01000078">
    <property type="protein sequence ID" value="OGZ06696.1"/>
    <property type="molecule type" value="Genomic_DNA"/>
</dbReference>
<organism evidence="3 4">
    <name type="scientific">Candidatus Lloydbacteria bacterium RIFCSPHIGHO2_02_FULL_50_13</name>
    <dbReference type="NCBI Taxonomy" id="1798661"/>
    <lineage>
        <taxon>Bacteria</taxon>
        <taxon>Candidatus Lloydiibacteriota</taxon>
    </lineage>
</organism>
<gene>
    <name evidence="3" type="ORF">A3D65_02130</name>
</gene>
<reference evidence="3 4" key="1">
    <citation type="journal article" date="2016" name="Nat. Commun.">
        <title>Thousands of microbial genomes shed light on interconnected biogeochemical processes in an aquifer system.</title>
        <authorList>
            <person name="Anantharaman K."/>
            <person name="Brown C.T."/>
            <person name="Hug L.A."/>
            <person name="Sharon I."/>
            <person name="Castelle C.J."/>
            <person name="Probst A.J."/>
            <person name="Thomas B.C."/>
            <person name="Singh A."/>
            <person name="Wilkins M.J."/>
            <person name="Karaoz U."/>
            <person name="Brodie E.L."/>
            <person name="Williams K.H."/>
            <person name="Hubbard S.S."/>
            <person name="Banfield J.F."/>
        </authorList>
    </citation>
    <scope>NUCLEOTIDE SEQUENCE [LARGE SCALE GENOMIC DNA]</scope>
</reference>
<evidence type="ECO:0000256" key="2">
    <source>
        <dbReference type="ARBA" id="ARBA00023274"/>
    </source>
</evidence>
<evidence type="ECO:0000313" key="4">
    <source>
        <dbReference type="Proteomes" id="UP000177996"/>
    </source>
</evidence>
<dbReference type="SUPFAM" id="SSF143800">
    <property type="entry name" value="L28p-like"/>
    <property type="match status" value="1"/>
</dbReference>
<protein>
    <recommendedName>
        <fullName evidence="5">50S ribosomal protein L28</fullName>
    </recommendedName>
</protein>
<keyword evidence="1" id="KW-0689">Ribosomal protein</keyword>
<dbReference type="GO" id="GO:1990904">
    <property type="term" value="C:ribonucleoprotein complex"/>
    <property type="evidence" value="ECO:0007669"/>
    <property type="project" value="UniProtKB-KW"/>
</dbReference>
<proteinExistence type="predicted"/>
<dbReference type="InterPro" id="IPR034704">
    <property type="entry name" value="Ribosomal_bL28/bL31-like_sf"/>
</dbReference>
<sequence length="82" mass="9203">MATTNICILCKKGTRMAGGYSNRVRATKFNPTGNKRKYPNLQWVALPKAAGGGRMKICTRCMKAGKQMEMTRHPMQKQKVEV</sequence>
<keyword evidence="2" id="KW-0687">Ribonucleoprotein</keyword>
<evidence type="ECO:0000256" key="1">
    <source>
        <dbReference type="ARBA" id="ARBA00022980"/>
    </source>
</evidence>
<evidence type="ECO:0000313" key="3">
    <source>
        <dbReference type="EMBL" id="OGZ06696.1"/>
    </source>
</evidence>
<evidence type="ECO:0008006" key="5">
    <source>
        <dbReference type="Google" id="ProtNLM"/>
    </source>
</evidence>
<dbReference type="InterPro" id="IPR037147">
    <property type="entry name" value="Ribosomal_bL28_sf"/>
</dbReference>
<dbReference type="Gene3D" id="2.30.170.40">
    <property type="entry name" value="Ribosomal protein L28/L24"/>
    <property type="match status" value="1"/>
</dbReference>
<name>A0A1G2CZ96_9BACT</name>
<dbReference type="AlphaFoldDB" id="A0A1G2CZ96"/>
<dbReference type="GO" id="GO:0005840">
    <property type="term" value="C:ribosome"/>
    <property type="evidence" value="ECO:0007669"/>
    <property type="project" value="UniProtKB-KW"/>
</dbReference>
<comment type="caution">
    <text evidence="3">The sequence shown here is derived from an EMBL/GenBank/DDBJ whole genome shotgun (WGS) entry which is preliminary data.</text>
</comment>
<accession>A0A1G2CZ96</accession>
<dbReference type="GO" id="GO:0003735">
    <property type="term" value="F:structural constituent of ribosome"/>
    <property type="evidence" value="ECO:0007669"/>
    <property type="project" value="InterPro"/>
</dbReference>